<protein>
    <submittedName>
        <fullName evidence="1">Uncharacterized protein</fullName>
    </submittedName>
</protein>
<organism evidence="1">
    <name type="scientific">marine sediment metagenome</name>
    <dbReference type="NCBI Taxonomy" id="412755"/>
    <lineage>
        <taxon>unclassified sequences</taxon>
        <taxon>metagenomes</taxon>
        <taxon>ecological metagenomes</taxon>
    </lineage>
</organism>
<gene>
    <name evidence="1" type="ORF">LCGC14_0043160</name>
</gene>
<proteinExistence type="predicted"/>
<dbReference type="AlphaFoldDB" id="A0A0F9W7X1"/>
<evidence type="ECO:0000313" key="1">
    <source>
        <dbReference type="EMBL" id="KKO08378.1"/>
    </source>
</evidence>
<name>A0A0F9W7X1_9ZZZZ</name>
<reference evidence="1" key="1">
    <citation type="journal article" date="2015" name="Nature">
        <title>Complex archaea that bridge the gap between prokaryotes and eukaryotes.</title>
        <authorList>
            <person name="Spang A."/>
            <person name="Saw J.H."/>
            <person name="Jorgensen S.L."/>
            <person name="Zaremba-Niedzwiedzka K."/>
            <person name="Martijn J."/>
            <person name="Lind A.E."/>
            <person name="van Eijk R."/>
            <person name="Schleper C."/>
            <person name="Guy L."/>
            <person name="Ettema T.J."/>
        </authorList>
    </citation>
    <scope>NUCLEOTIDE SEQUENCE</scope>
</reference>
<accession>A0A0F9W7X1</accession>
<dbReference type="EMBL" id="LAZR01000009">
    <property type="protein sequence ID" value="KKO08378.1"/>
    <property type="molecule type" value="Genomic_DNA"/>
</dbReference>
<sequence length="98" mass="11122">MNCSIYQVYIEYDRPTGTYQSVKLRRNGDPTLTWQTGDPCTDWKSCIDFATKLNLQLQETLSVRAFVCDVPGWTFDHSDMLQPVQRVGVVAEGIPAYA</sequence>
<comment type="caution">
    <text evidence="1">The sequence shown here is derived from an EMBL/GenBank/DDBJ whole genome shotgun (WGS) entry which is preliminary data.</text>
</comment>